<keyword evidence="4 7" id="KW-0812">Transmembrane</keyword>
<dbReference type="OrthoDB" id="9808602at2"/>
<feature type="domain" description="Bacterial sugar transferase" evidence="8">
    <location>
        <begin position="256"/>
        <end position="436"/>
    </location>
</feature>
<dbReference type="GO" id="GO:0016020">
    <property type="term" value="C:membrane"/>
    <property type="evidence" value="ECO:0007669"/>
    <property type="project" value="UniProtKB-SubCell"/>
</dbReference>
<dbReference type="Pfam" id="PF02397">
    <property type="entry name" value="Bac_transf"/>
    <property type="match status" value="1"/>
</dbReference>
<sequence>MTEKDIPRYQSMRVLWTYRFIDLCTPFLMLMFVHFLLSNQSWKEPYTWLGGMAGLLFFVFTQLLGGYSRFVERSIAKKIEIVFKTWAFNVLLLMFIAYLNSAVLGLARSVILVWVVSTPFAILFIKVLINYKSRSTRKGRTEILVLGDGYSFNEFELAQLSRHNIQLHAIEDYDETVLRDKVDLLSPDFLVINLDKTAEPKLVKQLTHLDLKGMQLLALHHFMESFLRKCYIPYDSTELSYLERIRSYDRISYLIKRIVDILVCVSLTLFTWPVMFYAVYKIKQQSPGAIFFKQSRVGLSGKNFQAIKFRSMHENSVFNPYTQEEDPRIFPFGNIMRRTRIDELPQLWNVFVGDMHLFGPRTEWDILVEGYEKEIPYYHERHLVRPGISGWAQVLYPYGANTEDARQKLMYDLYYIKHWSIWLEIETLIRTVLVVLGRKGL</sequence>
<dbReference type="NCBIfam" id="TIGR03025">
    <property type="entry name" value="EPS_sugtrans"/>
    <property type="match status" value="1"/>
</dbReference>
<dbReference type="PANTHER" id="PTHR30576:SF0">
    <property type="entry name" value="UNDECAPRENYL-PHOSPHATE N-ACETYLGALACTOSAMINYL 1-PHOSPHATE TRANSFERASE-RELATED"/>
    <property type="match status" value="1"/>
</dbReference>
<feature type="transmembrane region" description="Helical" evidence="7">
    <location>
        <begin position="81"/>
        <end position="99"/>
    </location>
</feature>
<keyword evidence="6 7" id="KW-0472">Membrane</keyword>
<comment type="caution">
    <text evidence="9">The sequence shown here is derived from an EMBL/GenBank/DDBJ whole genome shotgun (WGS) entry which is preliminary data.</text>
</comment>
<accession>W1RW05</accession>
<dbReference type="RefSeq" id="WP_024023307.1">
    <property type="nucleotide sequence ID" value="NZ_AYOZ01000007.1"/>
</dbReference>
<feature type="transmembrane region" description="Helical" evidence="7">
    <location>
        <begin position="49"/>
        <end position="69"/>
    </location>
</feature>
<proteinExistence type="inferred from homology"/>
<evidence type="ECO:0000313" key="9">
    <source>
        <dbReference type="EMBL" id="ETI61396.1"/>
    </source>
</evidence>
<evidence type="ECO:0000256" key="6">
    <source>
        <dbReference type="ARBA" id="ARBA00023136"/>
    </source>
</evidence>
<dbReference type="InterPro" id="IPR003362">
    <property type="entry name" value="Bact_transf"/>
</dbReference>
<keyword evidence="5 7" id="KW-1133">Transmembrane helix</keyword>
<comment type="similarity">
    <text evidence="2">Belongs to the bacterial sugar transferase family.</text>
</comment>
<evidence type="ECO:0000256" key="4">
    <source>
        <dbReference type="ARBA" id="ARBA00022692"/>
    </source>
</evidence>
<organism evidence="9 10">
    <name type="scientific">Marinomonas profundimaris</name>
    <dbReference type="NCBI Taxonomy" id="1208321"/>
    <lineage>
        <taxon>Bacteria</taxon>
        <taxon>Pseudomonadati</taxon>
        <taxon>Pseudomonadota</taxon>
        <taxon>Gammaproteobacteria</taxon>
        <taxon>Oceanospirillales</taxon>
        <taxon>Oceanospirillaceae</taxon>
        <taxon>Marinomonas</taxon>
    </lineage>
</organism>
<feature type="transmembrane region" description="Helical" evidence="7">
    <location>
        <begin position="111"/>
        <end position="129"/>
    </location>
</feature>
<reference evidence="9 10" key="1">
    <citation type="journal article" date="2014" name="Genome Announc.">
        <title>Draft Genome Sequence of Marinomonas sp. Strain D104, a Polycyclic Aromatic Hydrocarbon-Degrading Bacterium from the Deep-Sea Sediment of the Arctic Ocean.</title>
        <authorList>
            <person name="Dong C."/>
            <person name="Bai X."/>
            <person name="Lai Q."/>
            <person name="Xie Y."/>
            <person name="Chen X."/>
            <person name="Shao Z."/>
        </authorList>
    </citation>
    <scope>NUCLEOTIDE SEQUENCE [LARGE SCALE GENOMIC DNA]</scope>
    <source>
        <strain evidence="9 10">D104</strain>
    </source>
</reference>
<dbReference type="Pfam" id="PF13727">
    <property type="entry name" value="CoA_binding_3"/>
    <property type="match status" value="1"/>
</dbReference>
<evidence type="ECO:0000256" key="7">
    <source>
        <dbReference type="SAM" id="Phobius"/>
    </source>
</evidence>
<keyword evidence="3 9" id="KW-0808">Transferase</keyword>
<comment type="subcellular location">
    <subcellularLocation>
        <location evidence="1">Membrane</location>
        <topology evidence="1">Multi-pass membrane protein</topology>
    </subcellularLocation>
</comment>
<evidence type="ECO:0000313" key="10">
    <source>
        <dbReference type="Proteomes" id="UP000018857"/>
    </source>
</evidence>
<evidence type="ECO:0000256" key="1">
    <source>
        <dbReference type="ARBA" id="ARBA00004141"/>
    </source>
</evidence>
<dbReference type="PANTHER" id="PTHR30576">
    <property type="entry name" value="COLANIC BIOSYNTHESIS UDP-GLUCOSE LIPID CARRIER TRANSFERASE"/>
    <property type="match status" value="1"/>
</dbReference>
<evidence type="ECO:0000256" key="5">
    <source>
        <dbReference type="ARBA" id="ARBA00022989"/>
    </source>
</evidence>
<dbReference type="InterPro" id="IPR017475">
    <property type="entry name" value="EPS_sugar_tfrase"/>
</dbReference>
<dbReference type="EMBL" id="AYOZ01000007">
    <property type="protein sequence ID" value="ETI61396.1"/>
    <property type="molecule type" value="Genomic_DNA"/>
</dbReference>
<evidence type="ECO:0000256" key="3">
    <source>
        <dbReference type="ARBA" id="ARBA00022679"/>
    </source>
</evidence>
<feature type="transmembrane region" description="Helical" evidence="7">
    <location>
        <begin position="258"/>
        <end position="280"/>
    </location>
</feature>
<dbReference type="eggNOG" id="COG2148">
    <property type="taxonomic scope" value="Bacteria"/>
</dbReference>
<dbReference type="PATRIC" id="fig|1208321.3.peg.1130"/>
<name>W1RW05_9GAMM</name>
<evidence type="ECO:0000256" key="2">
    <source>
        <dbReference type="ARBA" id="ARBA00006464"/>
    </source>
</evidence>
<keyword evidence="10" id="KW-1185">Reference proteome</keyword>
<gene>
    <name evidence="9" type="ORF">D104_05685</name>
</gene>
<dbReference type="Proteomes" id="UP000018857">
    <property type="component" value="Unassembled WGS sequence"/>
</dbReference>
<dbReference type="STRING" id="1208321.D104_05685"/>
<evidence type="ECO:0000259" key="8">
    <source>
        <dbReference type="Pfam" id="PF02397"/>
    </source>
</evidence>
<dbReference type="AlphaFoldDB" id="W1RW05"/>
<protein>
    <submittedName>
        <fullName evidence="9">Polyprenyl glycosylphosphotransferase</fullName>
    </submittedName>
</protein>
<dbReference type="GO" id="GO:0016780">
    <property type="term" value="F:phosphotransferase activity, for other substituted phosphate groups"/>
    <property type="evidence" value="ECO:0007669"/>
    <property type="project" value="TreeGrafter"/>
</dbReference>
<feature type="transmembrane region" description="Helical" evidence="7">
    <location>
        <begin position="20"/>
        <end position="37"/>
    </location>
</feature>